<evidence type="ECO:0000313" key="7">
    <source>
        <dbReference type="Proteomes" id="UP000011758"/>
    </source>
</evidence>
<dbReference type="eggNOG" id="COG0624">
    <property type="taxonomic scope" value="Bacteria"/>
</dbReference>
<name>M2Q0R8_9FIRM</name>
<keyword evidence="5" id="KW-0862">Zinc</keyword>
<dbReference type="PANTHER" id="PTHR45962">
    <property type="entry name" value="N-FATTY-ACYL-AMINO ACID SYNTHASE/HYDROLASE PM20D1"/>
    <property type="match status" value="1"/>
</dbReference>
<evidence type="ECO:0000256" key="5">
    <source>
        <dbReference type="ARBA" id="ARBA00022833"/>
    </source>
</evidence>
<keyword evidence="2" id="KW-0645">Protease</keyword>
<dbReference type="GO" id="GO:0046872">
    <property type="term" value="F:metal ion binding"/>
    <property type="evidence" value="ECO:0007669"/>
    <property type="project" value="UniProtKB-KW"/>
</dbReference>
<dbReference type="AlphaFoldDB" id="M2Q0R8"/>
<evidence type="ECO:0000256" key="1">
    <source>
        <dbReference type="ARBA" id="ARBA00006247"/>
    </source>
</evidence>
<dbReference type="Gene3D" id="3.40.630.10">
    <property type="entry name" value="Zn peptidases"/>
    <property type="match status" value="1"/>
</dbReference>
<evidence type="ECO:0000256" key="4">
    <source>
        <dbReference type="ARBA" id="ARBA00022801"/>
    </source>
</evidence>
<reference evidence="6 7" key="1">
    <citation type="submission" date="2013-02" db="EMBL/GenBank/DDBJ databases">
        <title>The Genome Sequence of Lactobacillus catenaformis F0143.</title>
        <authorList>
            <consortium name="The Broad Institute Genome Sequencing Platform"/>
            <person name="Earl A."/>
            <person name="Ward D."/>
            <person name="Feldgarden M."/>
            <person name="Gevers D."/>
            <person name="Izard J."/>
            <person name="Blanton J.M."/>
            <person name="Mathney J."/>
            <person name="Dewhirst F.E."/>
            <person name="Young S.K."/>
            <person name="Zeng Q."/>
            <person name="Gargeya S."/>
            <person name="Fitzgerald M."/>
            <person name="Haas B."/>
            <person name="Abouelleil A."/>
            <person name="Alvarado L."/>
            <person name="Arachchi H.M."/>
            <person name="Berlin A."/>
            <person name="Chapman S.B."/>
            <person name="Gearin G."/>
            <person name="Goldberg J."/>
            <person name="Griggs A."/>
            <person name="Gujja S."/>
            <person name="Hansen M."/>
            <person name="Heiman D."/>
            <person name="Howarth C."/>
            <person name="Larimer J."/>
            <person name="Lui A."/>
            <person name="MacDonald P.J.P."/>
            <person name="McCowen C."/>
            <person name="Montmayeur A."/>
            <person name="Murphy C."/>
            <person name="Neiman D."/>
            <person name="Pearson M."/>
            <person name="Priest M."/>
            <person name="Roberts A."/>
            <person name="Saif S."/>
            <person name="Shea T."/>
            <person name="Sisk P."/>
            <person name="Stolte C."/>
            <person name="Sykes S."/>
            <person name="Wortman J."/>
            <person name="Nusbaum C."/>
            <person name="Birren B."/>
        </authorList>
    </citation>
    <scope>NUCLEOTIDE SEQUENCE [LARGE SCALE GENOMIC DNA]</scope>
    <source>
        <strain evidence="6 7">OT 569</strain>
    </source>
</reference>
<keyword evidence="7" id="KW-1185">Reference proteome</keyword>
<dbReference type="Proteomes" id="UP000011758">
    <property type="component" value="Unassembled WGS sequence"/>
</dbReference>
<dbReference type="PATRIC" id="fig|999415.3.peg.1862"/>
<dbReference type="RefSeq" id="WP_004804373.1">
    <property type="nucleotide sequence ID" value="NZ_KB446651.1"/>
</dbReference>
<dbReference type="PANTHER" id="PTHR45962:SF1">
    <property type="entry name" value="N-FATTY-ACYL-AMINO ACID SYNTHASE_HYDROLASE PM20D1"/>
    <property type="match status" value="1"/>
</dbReference>
<proteinExistence type="inferred from homology"/>
<dbReference type="InterPro" id="IPR047177">
    <property type="entry name" value="Pept_M20A"/>
</dbReference>
<protein>
    <recommendedName>
        <fullName evidence="8">Dipeptidase</fullName>
    </recommendedName>
</protein>
<evidence type="ECO:0008006" key="8">
    <source>
        <dbReference type="Google" id="ProtNLM"/>
    </source>
</evidence>
<keyword evidence="3" id="KW-0479">Metal-binding</keyword>
<dbReference type="STRING" id="999415.HMPREF9943_01838"/>
<dbReference type="SUPFAM" id="SSF53187">
    <property type="entry name" value="Zn-dependent exopeptidases"/>
    <property type="match status" value="1"/>
</dbReference>
<gene>
    <name evidence="6" type="ORF">HMPREF9943_01838</name>
</gene>
<sequence>MGYASLGKRDSQDYICAIGHLDVVPVGEGWKHPPFSAYEENGYIYSRGILDNKGPILSCLYALYALKELGYKPRHEIRIIFGCNEETAFNDLKYYLTKEIPPIAGFTPDCKYPVVYAERGRALIHFHASSTHDLFDFMNKYILNADHTGIK</sequence>
<comment type="caution">
    <text evidence="6">The sequence shown here is derived from an EMBL/GenBank/DDBJ whole genome shotgun (WGS) entry which is preliminary data.</text>
</comment>
<dbReference type="EMBL" id="AGEJ01000028">
    <property type="protein sequence ID" value="EMD15891.1"/>
    <property type="molecule type" value="Genomic_DNA"/>
</dbReference>
<organism evidence="6 7">
    <name type="scientific">Eggerthia catenaformis OT 569 = DSM 20559</name>
    <dbReference type="NCBI Taxonomy" id="999415"/>
    <lineage>
        <taxon>Bacteria</taxon>
        <taxon>Bacillati</taxon>
        <taxon>Bacillota</taxon>
        <taxon>Erysipelotrichia</taxon>
        <taxon>Erysipelotrichales</taxon>
        <taxon>Coprobacillaceae</taxon>
        <taxon>Eggerthia</taxon>
    </lineage>
</organism>
<evidence type="ECO:0000313" key="6">
    <source>
        <dbReference type="EMBL" id="EMD15891.1"/>
    </source>
</evidence>
<comment type="similarity">
    <text evidence="1">Belongs to the peptidase M20A family.</text>
</comment>
<dbReference type="BioCyc" id="ECAT999415-HMP:GTTI-1903-MONOMER"/>
<evidence type="ECO:0000256" key="2">
    <source>
        <dbReference type="ARBA" id="ARBA00022670"/>
    </source>
</evidence>
<dbReference type="GO" id="GO:0006508">
    <property type="term" value="P:proteolysis"/>
    <property type="evidence" value="ECO:0007669"/>
    <property type="project" value="UniProtKB-KW"/>
</dbReference>
<dbReference type="GO" id="GO:0008233">
    <property type="term" value="F:peptidase activity"/>
    <property type="evidence" value="ECO:0007669"/>
    <property type="project" value="UniProtKB-KW"/>
</dbReference>
<dbReference type="Pfam" id="PF01546">
    <property type="entry name" value="Peptidase_M20"/>
    <property type="match status" value="1"/>
</dbReference>
<dbReference type="InterPro" id="IPR002933">
    <property type="entry name" value="Peptidase_M20"/>
</dbReference>
<evidence type="ECO:0000256" key="3">
    <source>
        <dbReference type="ARBA" id="ARBA00022723"/>
    </source>
</evidence>
<keyword evidence="4" id="KW-0378">Hydrolase</keyword>
<accession>M2Q0R8</accession>